<dbReference type="EMBL" id="VSSQ01054164">
    <property type="protein sequence ID" value="MPN08142.1"/>
    <property type="molecule type" value="Genomic_DNA"/>
</dbReference>
<accession>A0A645F3N1</accession>
<organism evidence="1">
    <name type="scientific">bioreactor metagenome</name>
    <dbReference type="NCBI Taxonomy" id="1076179"/>
    <lineage>
        <taxon>unclassified sequences</taxon>
        <taxon>metagenomes</taxon>
        <taxon>ecological metagenomes</taxon>
    </lineage>
</organism>
<comment type="caution">
    <text evidence="1">The sequence shown here is derived from an EMBL/GenBank/DDBJ whole genome shotgun (WGS) entry which is preliminary data.</text>
</comment>
<proteinExistence type="predicted"/>
<evidence type="ECO:0000313" key="1">
    <source>
        <dbReference type="EMBL" id="MPN08142.1"/>
    </source>
</evidence>
<protein>
    <submittedName>
        <fullName evidence="1">Uncharacterized protein</fullName>
    </submittedName>
</protein>
<dbReference type="AlphaFoldDB" id="A0A645F3N1"/>
<name>A0A645F3N1_9ZZZZ</name>
<gene>
    <name evidence="1" type="ORF">SDC9_155420</name>
</gene>
<reference evidence="1" key="1">
    <citation type="submission" date="2019-08" db="EMBL/GenBank/DDBJ databases">
        <authorList>
            <person name="Kucharzyk K."/>
            <person name="Murdoch R.W."/>
            <person name="Higgins S."/>
            <person name="Loffler F."/>
        </authorList>
    </citation>
    <scope>NUCLEOTIDE SEQUENCE</scope>
</reference>
<sequence>MPGAVERGPAGCDLAVHRPRGTHHGCPGFGQHDGHLLVAQQCRVVVDPPPRIEDPAVTVIGELVQTQVGDDRQLRHRLGQYSNALGQDSLRIGRLGPDRILVQRDPEQHQPTETGGLRLDGRLGETAQAVLYHPRHRGDRTRFVQTLHDEHRKHQIGRMQPGLSDQTPYGRCLTQPAGTLDKVQDRLLQGS</sequence>